<feature type="chain" id="PRO_5042102390" evidence="3">
    <location>
        <begin position="19"/>
        <end position="639"/>
    </location>
</feature>
<dbReference type="EMBL" id="JAWQEG010007984">
    <property type="protein sequence ID" value="KAK3851240.1"/>
    <property type="molecule type" value="Genomic_DNA"/>
</dbReference>
<feature type="region of interest" description="Disordered" evidence="1">
    <location>
        <begin position="403"/>
        <end position="639"/>
    </location>
</feature>
<dbReference type="AlphaFoldDB" id="A0AAE1BIK7"/>
<feature type="compositionally biased region" description="Polar residues" evidence="1">
    <location>
        <begin position="595"/>
        <end position="604"/>
    </location>
</feature>
<comment type="caution">
    <text evidence="4">The sequence shown here is derived from an EMBL/GenBank/DDBJ whole genome shotgun (WGS) entry which is preliminary data.</text>
</comment>
<protein>
    <submittedName>
        <fullName evidence="4">Uncharacterized protein</fullName>
    </submittedName>
</protein>
<gene>
    <name evidence="4" type="ORF">Pcinc_042097</name>
</gene>
<feature type="compositionally biased region" description="Low complexity" evidence="1">
    <location>
        <begin position="480"/>
        <end position="497"/>
    </location>
</feature>
<sequence length="639" mass="70563">MSRLMWWVVWAVWAGVDGEVVLFPTRAGCEVSGGKRLESICNLTDTEDPHVVLEAPNDFNNYTSWKVIGALSLMFDFTCNQQTYTEMIIEDCKNVQLQRAESDQCRIRITLRNSEATEITFPNMMIKLLDYSRADKISLDTVNQFELEDSEVGEISITATQEKSTIVNSLVTDIKKMEFLLGVNFVVESSNISTIQGFDYNSSSIVSTMTNVIVDRVLPRGFIVSQGNIDMENVTFETLDSAAIVIRNGASVTIKNSYILNAIPDSWIIENGSTNFENVYVGSKSLTFKYNGNSLIPLALVVECPRSPLFLVTSLAAVVAFLAGIIIGCVTMYFFLYKKIGFFERKKSDKEGMELLSSSNEIPKQSSIPPQLPPPILTSKNALLPPKNGSLEEDEEIYDDLENEVDRPPVPPQPPKTPVPQLRNNVPQANNKDDNDDEEVYEDILPLDKIPPVPPPFFDDKPTVSAPALPLNSPPPIPQSSPAFSGFSSPSVGSPLPNIYPRTPQANPNDPSNFSTQSSTSSVPDERDKLPPPPPPIDDQDVYDDTDSILSSPPTLPAPLENHAFQNPPHLQPVPPGNKPSFLHNTHPVKPNPFSKPTNINKTLIGSVRGRWAPNKPQPPPPPPPPINDTDNEDIYEDI</sequence>
<feature type="signal peptide" evidence="3">
    <location>
        <begin position="1"/>
        <end position="18"/>
    </location>
</feature>
<name>A0AAE1BIK7_PETCI</name>
<feature type="compositionally biased region" description="Acidic residues" evidence="1">
    <location>
        <begin position="538"/>
        <end position="547"/>
    </location>
</feature>
<evidence type="ECO:0000256" key="1">
    <source>
        <dbReference type="SAM" id="MobiDB-lite"/>
    </source>
</evidence>
<feature type="compositionally biased region" description="Pro residues" evidence="1">
    <location>
        <begin position="408"/>
        <end position="418"/>
    </location>
</feature>
<dbReference type="SUPFAM" id="SSF51126">
    <property type="entry name" value="Pectin lyase-like"/>
    <property type="match status" value="1"/>
</dbReference>
<keyword evidence="2" id="KW-0472">Membrane</keyword>
<keyword evidence="2" id="KW-1133">Transmembrane helix</keyword>
<evidence type="ECO:0000313" key="5">
    <source>
        <dbReference type="Proteomes" id="UP001286313"/>
    </source>
</evidence>
<feature type="compositionally biased region" description="Low complexity" evidence="1">
    <location>
        <begin position="512"/>
        <end position="522"/>
    </location>
</feature>
<accession>A0AAE1BIK7</accession>
<dbReference type="Proteomes" id="UP001286313">
    <property type="component" value="Unassembled WGS sequence"/>
</dbReference>
<keyword evidence="5" id="KW-1185">Reference proteome</keyword>
<feature type="compositionally biased region" description="Pro residues" evidence="1">
    <location>
        <begin position="616"/>
        <end position="627"/>
    </location>
</feature>
<evidence type="ECO:0000313" key="4">
    <source>
        <dbReference type="EMBL" id="KAK3851240.1"/>
    </source>
</evidence>
<evidence type="ECO:0000256" key="3">
    <source>
        <dbReference type="SAM" id="SignalP"/>
    </source>
</evidence>
<reference evidence="4" key="1">
    <citation type="submission" date="2023-10" db="EMBL/GenBank/DDBJ databases">
        <title>Genome assemblies of two species of porcelain crab, Petrolisthes cinctipes and Petrolisthes manimaculis (Anomura: Porcellanidae).</title>
        <authorList>
            <person name="Angst P."/>
        </authorList>
    </citation>
    <scope>NUCLEOTIDE SEQUENCE</scope>
    <source>
        <strain evidence="4">PB745_01</strain>
        <tissue evidence="4">Gill</tissue>
    </source>
</reference>
<organism evidence="4 5">
    <name type="scientific">Petrolisthes cinctipes</name>
    <name type="common">Flat porcelain crab</name>
    <dbReference type="NCBI Taxonomy" id="88211"/>
    <lineage>
        <taxon>Eukaryota</taxon>
        <taxon>Metazoa</taxon>
        <taxon>Ecdysozoa</taxon>
        <taxon>Arthropoda</taxon>
        <taxon>Crustacea</taxon>
        <taxon>Multicrustacea</taxon>
        <taxon>Malacostraca</taxon>
        <taxon>Eumalacostraca</taxon>
        <taxon>Eucarida</taxon>
        <taxon>Decapoda</taxon>
        <taxon>Pleocyemata</taxon>
        <taxon>Anomura</taxon>
        <taxon>Galatheoidea</taxon>
        <taxon>Porcellanidae</taxon>
        <taxon>Petrolisthes</taxon>
    </lineage>
</organism>
<evidence type="ECO:0000256" key="2">
    <source>
        <dbReference type="SAM" id="Phobius"/>
    </source>
</evidence>
<dbReference type="InterPro" id="IPR011050">
    <property type="entry name" value="Pectin_lyase_fold/virulence"/>
</dbReference>
<feature type="transmembrane region" description="Helical" evidence="2">
    <location>
        <begin position="309"/>
        <end position="337"/>
    </location>
</feature>
<keyword evidence="2" id="KW-0812">Transmembrane</keyword>
<proteinExistence type="predicted"/>
<feature type="region of interest" description="Disordered" evidence="1">
    <location>
        <begin position="354"/>
        <end position="390"/>
    </location>
</feature>
<feature type="compositionally biased region" description="Acidic residues" evidence="1">
    <location>
        <begin position="630"/>
        <end position="639"/>
    </location>
</feature>
<keyword evidence="3" id="KW-0732">Signal</keyword>